<dbReference type="PROSITE" id="PS50222">
    <property type="entry name" value="EF_HAND_2"/>
    <property type="match status" value="1"/>
</dbReference>
<dbReference type="Gene3D" id="1.10.238.10">
    <property type="entry name" value="EF-hand"/>
    <property type="match status" value="1"/>
</dbReference>
<feature type="chain" id="PRO_5044747896" description="EF-hand domain-containing protein" evidence="2">
    <location>
        <begin position="22"/>
        <end position="338"/>
    </location>
</feature>
<dbReference type="SUPFAM" id="SSF47473">
    <property type="entry name" value="EF-hand"/>
    <property type="match status" value="1"/>
</dbReference>
<dbReference type="SUPFAM" id="SSF81324">
    <property type="entry name" value="Voltage-gated potassium channels"/>
    <property type="match status" value="1"/>
</dbReference>
<keyword evidence="1" id="KW-0812">Transmembrane</keyword>
<dbReference type="InterPro" id="IPR011992">
    <property type="entry name" value="EF-hand-dom_pair"/>
</dbReference>
<feature type="signal peptide" evidence="2">
    <location>
        <begin position="1"/>
        <end position="21"/>
    </location>
</feature>
<feature type="domain" description="EF-hand" evidence="3">
    <location>
        <begin position="223"/>
        <end position="258"/>
    </location>
</feature>
<evidence type="ECO:0000256" key="1">
    <source>
        <dbReference type="SAM" id="Phobius"/>
    </source>
</evidence>
<dbReference type="InterPro" id="IPR002048">
    <property type="entry name" value="EF_hand_dom"/>
</dbReference>
<feature type="transmembrane region" description="Helical" evidence="1">
    <location>
        <begin position="77"/>
        <end position="96"/>
    </location>
</feature>
<sequence length="338" mass="38730">MMAPSKIIILFSLALFETSNARITLPSRRYLNPYHVLSDLAPRKRFLKLIKINPRNVRRRSLEQPSPILVTSGKQQMYLRCSAIVFSWIALGTLFYSFFNKWPLPQSFFYAVDAGMSIGFCTDVVEPNVGSRAFTVVYILLGASCVGGALVLMVQSILEEAAQRTSLRYRQILQMDSFRKEFYNENRSWVAHLQSMQHAAPDIEGALSYDQFRKALEKYGCQLSDNEFERVCQTYDTCGNGFVQYEDFKKIFRGTDKILSTLQYTDRSAIVRLCVRVWRVISLLTRDETRIYLIFVAYILLGVVWGMTNQGWDAITATVSGLTAQTNEICFDTQLDLH</sequence>
<comment type="caution">
    <text evidence="4">The sequence shown here is derived from an EMBL/GenBank/DDBJ whole genome shotgun (WGS) entry which is preliminary data.</text>
</comment>
<gene>
    <name evidence="4" type="ORF">ACHAWO_008700</name>
</gene>
<keyword evidence="5" id="KW-1185">Reference proteome</keyword>
<dbReference type="Gene3D" id="1.10.287.70">
    <property type="match status" value="1"/>
</dbReference>
<dbReference type="EMBL" id="JALLPJ020001050">
    <property type="protein sequence ID" value="KAL3777353.1"/>
    <property type="molecule type" value="Genomic_DNA"/>
</dbReference>
<keyword evidence="2" id="KW-0732">Signal</keyword>
<feature type="transmembrane region" description="Helical" evidence="1">
    <location>
        <begin position="137"/>
        <end position="158"/>
    </location>
</feature>
<organism evidence="4 5">
    <name type="scientific">Cyclotella atomus</name>
    <dbReference type="NCBI Taxonomy" id="382360"/>
    <lineage>
        <taxon>Eukaryota</taxon>
        <taxon>Sar</taxon>
        <taxon>Stramenopiles</taxon>
        <taxon>Ochrophyta</taxon>
        <taxon>Bacillariophyta</taxon>
        <taxon>Coscinodiscophyceae</taxon>
        <taxon>Thalassiosirophycidae</taxon>
        <taxon>Stephanodiscales</taxon>
        <taxon>Stephanodiscaceae</taxon>
        <taxon>Cyclotella</taxon>
    </lineage>
</organism>
<proteinExistence type="predicted"/>
<dbReference type="Proteomes" id="UP001530400">
    <property type="component" value="Unassembled WGS sequence"/>
</dbReference>
<dbReference type="InterPro" id="IPR013099">
    <property type="entry name" value="K_chnl_dom"/>
</dbReference>
<protein>
    <recommendedName>
        <fullName evidence="3">EF-hand domain-containing protein</fullName>
    </recommendedName>
</protein>
<accession>A0ABD3NPY9</accession>
<evidence type="ECO:0000313" key="5">
    <source>
        <dbReference type="Proteomes" id="UP001530400"/>
    </source>
</evidence>
<dbReference type="AlphaFoldDB" id="A0ABD3NPY9"/>
<evidence type="ECO:0000313" key="4">
    <source>
        <dbReference type="EMBL" id="KAL3777353.1"/>
    </source>
</evidence>
<reference evidence="4 5" key="1">
    <citation type="submission" date="2024-10" db="EMBL/GenBank/DDBJ databases">
        <title>Updated reference genomes for cyclostephanoid diatoms.</title>
        <authorList>
            <person name="Roberts W.R."/>
            <person name="Alverson A.J."/>
        </authorList>
    </citation>
    <scope>NUCLEOTIDE SEQUENCE [LARGE SCALE GENOMIC DNA]</scope>
    <source>
        <strain evidence="4 5">AJA010-31</strain>
    </source>
</reference>
<evidence type="ECO:0000259" key="3">
    <source>
        <dbReference type="PROSITE" id="PS50222"/>
    </source>
</evidence>
<dbReference type="Pfam" id="PF07885">
    <property type="entry name" value="Ion_trans_2"/>
    <property type="match status" value="1"/>
</dbReference>
<feature type="transmembrane region" description="Helical" evidence="1">
    <location>
        <begin position="291"/>
        <end position="308"/>
    </location>
</feature>
<keyword evidence="1" id="KW-1133">Transmembrane helix</keyword>
<keyword evidence="1" id="KW-0472">Membrane</keyword>
<dbReference type="CDD" id="cd00051">
    <property type="entry name" value="EFh"/>
    <property type="match status" value="1"/>
</dbReference>
<name>A0ABD3NPY9_9STRA</name>
<evidence type="ECO:0000256" key="2">
    <source>
        <dbReference type="SAM" id="SignalP"/>
    </source>
</evidence>